<name>A0A1N6JXI8_9BURK</name>
<accession>A0A1N6JXI8</accession>
<sequence length="109" mass="12184">MLDGAVSEWLFASGFWNRINYSLGTMFDQFEEDEGEPAVLVRIASELEIWVGSLESQGEEKVRFVCGWSPTGDAHTVEVQRTDLISQLIMLRSLLASAAANRNVLEFSL</sequence>
<dbReference type="EMBL" id="FSRM01000002">
    <property type="protein sequence ID" value="SIO48766.1"/>
    <property type="molecule type" value="Genomic_DNA"/>
</dbReference>
<dbReference type="AlphaFoldDB" id="A0A1N6JXI8"/>
<dbReference type="Proteomes" id="UP000184693">
    <property type="component" value="Unassembled WGS sequence"/>
</dbReference>
<reference evidence="1 2" key="1">
    <citation type="submission" date="2016-11" db="EMBL/GenBank/DDBJ databases">
        <authorList>
            <person name="Jaros S."/>
            <person name="Januszkiewicz K."/>
            <person name="Wedrychowicz H."/>
        </authorList>
    </citation>
    <scope>NUCLEOTIDE SEQUENCE [LARGE SCALE GENOMIC DNA]</scope>
    <source>
        <strain evidence="1 2">GAS86</strain>
    </source>
</reference>
<gene>
    <name evidence="1" type="ORF">SAMN05444168_5291</name>
</gene>
<protein>
    <submittedName>
        <fullName evidence="1">Uncharacterized protein</fullName>
    </submittedName>
</protein>
<organism evidence="1 2">
    <name type="scientific">Paraburkholderia phenazinium</name>
    <dbReference type="NCBI Taxonomy" id="60549"/>
    <lineage>
        <taxon>Bacteria</taxon>
        <taxon>Pseudomonadati</taxon>
        <taxon>Pseudomonadota</taxon>
        <taxon>Betaproteobacteria</taxon>
        <taxon>Burkholderiales</taxon>
        <taxon>Burkholderiaceae</taxon>
        <taxon>Paraburkholderia</taxon>
    </lineage>
</organism>
<evidence type="ECO:0000313" key="1">
    <source>
        <dbReference type="EMBL" id="SIO48766.1"/>
    </source>
</evidence>
<proteinExistence type="predicted"/>
<evidence type="ECO:0000313" key="2">
    <source>
        <dbReference type="Proteomes" id="UP000184693"/>
    </source>
</evidence>